<gene>
    <name evidence="2" type="ORF">Tci_275703</name>
</gene>
<protein>
    <recommendedName>
        <fullName evidence="3">Retrovirus-related Pol polyprotein from transposon TNT 1-94</fullName>
    </recommendedName>
</protein>
<accession>A0A699H4S9</accession>
<proteinExistence type="predicted"/>
<sequence>MLLMQAHENEVVLDEEQLLFIAGGQDSTFDNDVDETPVQDLALNTMFMGNLSSADPIYVEASPSYDSDILSEVQDHDNYLDKGGGYHEVHDIQNDVQQNYVIAADAGYKSDSNIIMYEQYVKNNAKQVVQINVSSVPNDALMMIINDMLEQAAQQNDRFRAENEKVKQHYNELYDSIKIMCAKTIKKTSSLLTKNEKLKARLKGKIECVTMNTVKPKVLASGMYAIDVEPIPPHNRNNGKVHIDYLKHLKECVETLREIVKEVRIEKPLDNALENACFYTKRSQELLEYVIGTCLEEFNKTDKKGVNSFTEANGSKPMSNTKNNRILPAKSDNKKKVEDHPRNNKSNLKQKNHRVLYLIQILNLYARHVTTTTTLPTPQPPPPQSTIDPYLATHISTLEKRTADFKQKKAQRQDNSSSCIQLPPAPPSKQLVNDDQIPVDMHLLESEVTGVAHLPKIKTRLDWLKPLPEEETPETPEPDWIGKKKLVKADFEGQAYKIVRPFHKKIISLQFQMEECHLLLTDQIDLINLEGNRVVYDVSKPLPLGGPPGQVTIQAQYFFNKDLEYLVSGNKERRHALSISKLKAAYYLDFKLKELIPSLWTESESAYDISLAYVRSHMKILSVVSLKTCLRYGYTFLKEIFLRRADYKEYKIWEADFKNLHPSDFKDTCLLNLQGKLNHLSGADKVHLTTVVNLWSRNIVIRQHVEDLQFSIESYQTKLNITQLRWDATDFLYKEDYTIVHKPRVMVKEYKLYKYNPNMENRIWNEDNKQRSQEFIKLIGRRLKIRRMFKSLESFVSGRIRDVDYRLIDITE</sequence>
<organism evidence="2">
    <name type="scientific">Tanacetum cinerariifolium</name>
    <name type="common">Dalmatian daisy</name>
    <name type="synonym">Chrysanthemum cinerariifolium</name>
    <dbReference type="NCBI Taxonomy" id="118510"/>
    <lineage>
        <taxon>Eukaryota</taxon>
        <taxon>Viridiplantae</taxon>
        <taxon>Streptophyta</taxon>
        <taxon>Embryophyta</taxon>
        <taxon>Tracheophyta</taxon>
        <taxon>Spermatophyta</taxon>
        <taxon>Magnoliopsida</taxon>
        <taxon>eudicotyledons</taxon>
        <taxon>Gunneridae</taxon>
        <taxon>Pentapetalae</taxon>
        <taxon>asterids</taxon>
        <taxon>campanulids</taxon>
        <taxon>Asterales</taxon>
        <taxon>Asteraceae</taxon>
        <taxon>Asteroideae</taxon>
        <taxon>Anthemideae</taxon>
        <taxon>Anthemidinae</taxon>
        <taxon>Tanacetum</taxon>
    </lineage>
</organism>
<comment type="caution">
    <text evidence="2">The sequence shown here is derived from an EMBL/GenBank/DDBJ whole genome shotgun (WGS) entry which is preliminary data.</text>
</comment>
<feature type="region of interest" description="Disordered" evidence="1">
    <location>
        <begin position="404"/>
        <end position="432"/>
    </location>
</feature>
<name>A0A699H4S9_TANCI</name>
<dbReference type="EMBL" id="BKCJ010086214">
    <property type="protein sequence ID" value="GEX03728.1"/>
    <property type="molecule type" value="Genomic_DNA"/>
</dbReference>
<feature type="region of interest" description="Disordered" evidence="1">
    <location>
        <begin position="309"/>
        <end position="350"/>
    </location>
</feature>
<evidence type="ECO:0008006" key="3">
    <source>
        <dbReference type="Google" id="ProtNLM"/>
    </source>
</evidence>
<dbReference type="AlphaFoldDB" id="A0A699H4S9"/>
<feature type="compositionally biased region" description="Polar residues" evidence="1">
    <location>
        <begin position="309"/>
        <end position="324"/>
    </location>
</feature>
<evidence type="ECO:0000313" key="2">
    <source>
        <dbReference type="EMBL" id="GEX03728.1"/>
    </source>
</evidence>
<reference evidence="2" key="1">
    <citation type="journal article" date="2019" name="Sci. Rep.">
        <title>Draft genome of Tanacetum cinerariifolium, the natural source of mosquito coil.</title>
        <authorList>
            <person name="Yamashiro T."/>
            <person name="Shiraishi A."/>
            <person name="Satake H."/>
            <person name="Nakayama K."/>
        </authorList>
    </citation>
    <scope>NUCLEOTIDE SEQUENCE</scope>
</reference>
<evidence type="ECO:0000256" key="1">
    <source>
        <dbReference type="SAM" id="MobiDB-lite"/>
    </source>
</evidence>
<feature type="compositionally biased region" description="Basic and acidic residues" evidence="1">
    <location>
        <begin position="331"/>
        <end position="342"/>
    </location>
</feature>